<dbReference type="InterPro" id="IPR007867">
    <property type="entry name" value="GMC_OxRtase_C"/>
</dbReference>
<comment type="similarity">
    <text evidence="1">Belongs to the GMC oxidoreductase family.</text>
</comment>
<evidence type="ECO:0000256" key="3">
    <source>
        <dbReference type="ARBA" id="ARBA00022827"/>
    </source>
</evidence>
<protein>
    <submittedName>
        <fullName evidence="7">GMC family oxidoreductase N-terminal domain-containing protein</fullName>
    </submittedName>
</protein>
<dbReference type="InterPro" id="IPR000172">
    <property type="entry name" value="GMC_OxRdtase_N"/>
</dbReference>
<organism evidence="7 8">
    <name type="scientific">Isoalcanivorax beigongshangi</name>
    <dbReference type="NCBI Taxonomy" id="3238810"/>
    <lineage>
        <taxon>Bacteria</taxon>
        <taxon>Pseudomonadati</taxon>
        <taxon>Pseudomonadota</taxon>
        <taxon>Gammaproteobacteria</taxon>
        <taxon>Oceanospirillales</taxon>
        <taxon>Alcanivoracaceae</taxon>
        <taxon>Isoalcanivorax</taxon>
    </lineage>
</organism>
<evidence type="ECO:0000256" key="2">
    <source>
        <dbReference type="ARBA" id="ARBA00022630"/>
    </source>
</evidence>
<feature type="domain" description="Glucose-methanol-choline oxidoreductase C-terminal" evidence="6">
    <location>
        <begin position="395"/>
        <end position="525"/>
    </location>
</feature>
<dbReference type="PANTHER" id="PTHR46056">
    <property type="entry name" value="LONG-CHAIN-ALCOHOL OXIDASE"/>
    <property type="match status" value="1"/>
</dbReference>
<evidence type="ECO:0000259" key="5">
    <source>
        <dbReference type="Pfam" id="PF00732"/>
    </source>
</evidence>
<gene>
    <name evidence="7" type="ORF">AB5I84_00125</name>
</gene>
<dbReference type="SUPFAM" id="SSF51905">
    <property type="entry name" value="FAD/NAD(P)-binding domain"/>
    <property type="match status" value="1"/>
</dbReference>
<dbReference type="InterPro" id="IPR036188">
    <property type="entry name" value="FAD/NAD-bd_sf"/>
</dbReference>
<dbReference type="PANTHER" id="PTHR46056:SF12">
    <property type="entry name" value="LONG-CHAIN-ALCOHOL OXIDASE"/>
    <property type="match status" value="1"/>
</dbReference>
<proteinExistence type="inferred from homology"/>
<dbReference type="RefSeq" id="WP_369453795.1">
    <property type="nucleotide sequence ID" value="NZ_JBGCUO010000001.1"/>
</dbReference>
<evidence type="ECO:0000256" key="4">
    <source>
        <dbReference type="ARBA" id="ARBA00023002"/>
    </source>
</evidence>
<accession>A0ABV4ADE3</accession>
<keyword evidence="8" id="KW-1185">Reference proteome</keyword>
<evidence type="ECO:0000313" key="7">
    <source>
        <dbReference type="EMBL" id="MEY1660547.1"/>
    </source>
</evidence>
<dbReference type="Proteomes" id="UP001562065">
    <property type="component" value="Unassembled WGS sequence"/>
</dbReference>
<comment type="caution">
    <text evidence="7">The sequence shown here is derived from an EMBL/GenBank/DDBJ whole genome shotgun (WGS) entry which is preliminary data.</text>
</comment>
<keyword evidence="2" id="KW-0285">Flavoprotein</keyword>
<sequence length="541" mass="59102">MKQNLSTLQIRDIPDPWKQGAAAGWKLVDGATLEQDTTIEADVVIVGTGAGGGVSAEILTQAGLKVVMVEAARLKSTDGFNMDEGEAYRDLYQEGATRTSKDGNISILQGRAVGGTTVVNWTSSFRTPDQTLAYWQQQFGVDGLSGEQMQPWFQRMEQRLNIKSWEMPPNANNAVIRTGAEKLGWHWDTIPRNVDGCWNIGYCGTGCPTNAKQSMLVTTLPEAMKGGATLVHSVEAATLAHDGTRVTAVHGRALGADRRPTGRSVTFKAPTIIVAGGGINTPALLLRSKVPDPHQRVGKRTMLHPVSIVFAQYEQEVAGYYGAPQSLYSDEFVWRDGVDGKVGYKIEALPVHPGVTSVLLDNFGQRSSEEMRQIPHTAVLLSLLRDGFHDDSVGGAVELRNDGTPVVDYPMTDYLWEGMRHSLLSQAEMHFAAGAKQVRARHTEARYHSRWQEAKAAIEGYRYQDALMPVGCAHVMGGCAMGTDERLCVTDHDGRYRHLDNLYIFDASVFPTSVGVNPQLSIYGVTARNASLLAERLTRSS</sequence>
<dbReference type="EMBL" id="JBGCUO010000001">
    <property type="protein sequence ID" value="MEY1660547.1"/>
    <property type="molecule type" value="Genomic_DNA"/>
</dbReference>
<name>A0ABV4ADE3_9GAMM</name>
<evidence type="ECO:0000256" key="1">
    <source>
        <dbReference type="ARBA" id="ARBA00010790"/>
    </source>
</evidence>
<keyword evidence="4" id="KW-0560">Oxidoreductase</keyword>
<dbReference type="Pfam" id="PF05199">
    <property type="entry name" value="GMC_oxred_C"/>
    <property type="match status" value="1"/>
</dbReference>
<feature type="domain" description="Glucose-methanol-choline oxidoreductase N-terminal" evidence="5">
    <location>
        <begin position="89"/>
        <end position="306"/>
    </location>
</feature>
<evidence type="ECO:0000313" key="8">
    <source>
        <dbReference type="Proteomes" id="UP001562065"/>
    </source>
</evidence>
<evidence type="ECO:0000259" key="6">
    <source>
        <dbReference type="Pfam" id="PF05199"/>
    </source>
</evidence>
<reference evidence="7 8" key="1">
    <citation type="submission" date="2024-07" db="EMBL/GenBank/DDBJ databases">
        <authorList>
            <person name="Ren Q."/>
        </authorList>
    </citation>
    <scope>NUCLEOTIDE SEQUENCE [LARGE SCALE GENOMIC DNA]</scope>
    <source>
        <strain evidence="7 8">REN37</strain>
    </source>
</reference>
<keyword evidence="3" id="KW-0274">FAD</keyword>
<dbReference type="Pfam" id="PF00732">
    <property type="entry name" value="GMC_oxred_N"/>
    <property type="match status" value="1"/>
</dbReference>
<dbReference type="Gene3D" id="3.50.50.60">
    <property type="entry name" value="FAD/NAD(P)-binding domain"/>
    <property type="match status" value="2"/>
</dbReference>